<dbReference type="EMBL" id="AMQM01003344">
    <property type="status" value="NOT_ANNOTATED_CDS"/>
    <property type="molecule type" value="Genomic_DNA"/>
</dbReference>
<evidence type="ECO:0000256" key="3">
    <source>
        <dbReference type="ARBA" id="ARBA00022692"/>
    </source>
</evidence>
<evidence type="ECO:0000313" key="10">
    <source>
        <dbReference type="EnsemblMetazoa" id="HelroP75595"/>
    </source>
</evidence>
<dbReference type="GO" id="GO:0042760">
    <property type="term" value="P:very long-chain fatty acid catabolic process"/>
    <property type="evidence" value="ECO:0000318"/>
    <property type="project" value="GO_Central"/>
</dbReference>
<keyword evidence="4 7" id="KW-1133">Transmembrane helix</keyword>
<dbReference type="GO" id="GO:0005778">
    <property type="term" value="C:peroxisomal membrane"/>
    <property type="evidence" value="ECO:0000318"/>
    <property type="project" value="GO_Central"/>
</dbReference>
<dbReference type="InterPro" id="IPR027417">
    <property type="entry name" value="P-loop_NTPase"/>
</dbReference>
<protein>
    <recommendedName>
        <fullName evidence="8">ABC transmembrane type-1 domain-containing protein</fullName>
    </recommendedName>
</protein>
<proteinExistence type="inferred from homology"/>
<dbReference type="GO" id="GO:0042626">
    <property type="term" value="F:ATPase-coupled transmembrane transporter activity"/>
    <property type="evidence" value="ECO:0000318"/>
    <property type="project" value="GO_Central"/>
</dbReference>
<dbReference type="InterPro" id="IPR050835">
    <property type="entry name" value="ABC_transporter_sub-D"/>
</dbReference>
<evidence type="ECO:0000313" key="9">
    <source>
        <dbReference type="EMBL" id="ESO07963.1"/>
    </source>
</evidence>
<reference evidence="11" key="1">
    <citation type="submission" date="2012-12" db="EMBL/GenBank/DDBJ databases">
        <authorList>
            <person name="Hellsten U."/>
            <person name="Grimwood J."/>
            <person name="Chapman J.A."/>
            <person name="Shapiro H."/>
            <person name="Aerts A."/>
            <person name="Otillar R.P."/>
            <person name="Terry A.Y."/>
            <person name="Boore J.L."/>
            <person name="Simakov O."/>
            <person name="Marletaz F."/>
            <person name="Cho S.-J."/>
            <person name="Edsinger-Gonzales E."/>
            <person name="Havlak P."/>
            <person name="Kuo D.-H."/>
            <person name="Larsson T."/>
            <person name="Lv J."/>
            <person name="Arendt D."/>
            <person name="Savage R."/>
            <person name="Osoegawa K."/>
            <person name="de Jong P."/>
            <person name="Lindberg D.R."/>
            <person name="Seaver E.C."/>
            <person name="Weisblat D.A."/>
            <person name="Putnam N.H."/>
            <person name="Grigoriev I.V."/>
            <person name="Rokhsar D.S."/>
        </authorList>
    </citation>
    <scope>NUCLEOTIDE SEQUENCE</scope>
</reference>
<evidence type="ECO:0000256" key="5">
    <source>
        <dbReference type="ARBA" id="ARBA00023136"/>
    </source>
</evidence>
<dbReference type="InterPro" id="IPR017871">
    <property type="entry name" value="ABC_transporter-like_CS"/>
</dbReference>
<feature type="transmembrane region" description="Helical" evidence="7">
    <location>
        <begin position="20"/>
        <end position="43"/>
    </location>
</feature>
<dbReference type="GeneID" id="20215166"/>
<dbReference type="Gene3D" id="3.40.50.300">
    <property type="entry name" value="P-loop containing nucleotide triphosphate hydrolases"/>
    <property type="match status" value="1"/>
</dbReference>
<sequence length="618" mass="70697">MGLNAFEPDNCNIKPRHLSYYTISSPSVISLFSHCSFGFNLTFFKRFYRQMQIVFPRLCSISTLLFFSILILVLCEQAVGYFIGLVPSQYYMALGKKDFDQFMYLTLKALALVLTMALILALKKYVWMLFYIKSRKMLTDYLQQLYLADINYYKLNVLDNEIDNVDQRIAKDVDKMCLIFGEIIPDLLISPFNIIFYSVQCWLVIGWIGPISVYIFFIISTVINNFLMSPIVRLAAQQEQLEGDFRFKHMQLRLNSESAAFYRCGLTENSKLSEKFNFLLQMQKKLNGRQFFLSISIFSASYFGSVLSYLVVAFPIFGGVYDHLDQTEISVLISKASFLILSLIFNFTRIINMAPQVSEMAGCTHRVGQLLEKLQFLVAEEKAERGDDEGIVIIINEDDDDDDGSDKDVSSSPTYNPTLSSTPGLHLEFNLGCNVIITGDSGIGKTSLLRTMDGLWPLCHGKIQRFMSHGRDGVFYLPQKPYLTNGTLRQQVCIHVCIVFPDLTCSMDDDREIVKNLQLAGLEELLERTGSLDARVDWHWEDILSPGEAQRLAFVRLFYHRPSVAILDEATSQVTESLEVCLYENCRRLNMTLISIGHRTTLTRFHDLELRLQGNGIW</sequence>
<feature type="transmembrane region" description="Helical" evidence="7">
    <location>
        <begin position="291"/>
        <end position="317"/>
    </location>
</feature>
<dbReference type="CDD" id="cd03223">
    <property type="entry name" value="ABCD_peroxisomal_ALDP"/>
    <property type="match status" value="1"/>
</dbReference>
<dbReference type="HOGENOM" id="CLU_007587_7_0_1"/>
<evidence type="ECO:0000313" key="11">
    <source>
        <dbReference type="Proteomes" id="UP000015101"/>
    </source>
</evidence>
<evidence type="ECO:0000259" key="8">
    <source>
        <dbReference type="PROSITE" id="PS50929"/>
    </source>
</evidence>
<feature type="transmembrane region" description="Helical" evidence="7">
    <location>
        <begin position="64"/>
        <end position="83"/>
    </location>
</feature>
<evidence type="ECO:0000256" key="2">
    <source>
        <dbReference type="ARBA" id="ARBA00022448"/>
    </source>
</evidence>
<reference evidence="9 11" key="2">
    <citation type="journal article" date="2013" name="Nature">
        <title>Insights into bilaterian evolution from three spiralian genomes.</title>
        <authorList>
            <person name="Simakov O."/>
            <person name="Marletaz F."/>
            <person name="Cho S.J."/>
            <person name="Edsinger-Gonzales E."/>
            <person name="Havlak P."/>
            <person name="Hellsten U."/>
            <person name="Kuo D.H."/>
            <person name="Larsson T."/>
            <person name="Lv J."/>
            <person name="Arendt D."/>
            <person name="Savage R."/>
            <person name="Osoegawa K."/>
            <person name="de Jong P."/>
            <person name="Grimwood J."/>
            <person name="Chapman J.A."/>
            <person name="Shapiro H."/>
            <person name="Aerts A."/>
            <person name="Otillar R.P."/>
            <person name="Terry A.Y."/>
            <person name="Boore J.L."/>
            <person name="Grigoriev I.V."/>
            <person name="Lindberg D.R."/>
            <person name="Seaver E.C."/>
            <person name="Weisblat D.A."/>
            <person name="Putnam N.H."/>
            <person name="Rokhsar D.S."/>
        </authorList>
    </citation>
    <scope>NUCLEOTIDE SEQUENCE</scope>
</reference>
<dbReference type="GO" id="GO:0005524">
    <property type="term" value="F:ATP binding"/>
    <property type="evidence" value="ECO:0000318"/>
    <property type="project" value="GO_Central"/>
</dbReference>
<dbReference type="STRING" id="6412.T1G268"/>
<dbReference type="OMA" id="KQFHDME"/>
<dbReference type="SUPFAM" id="SSF52540">
    <property type="entry name" value="P-loop containing nucleoside triphosphate hydrolases"/>
    <property type="match status" value="1"/>
</dbReference>
<dbReference type="CTD" id="20215166"/>
<feature type="region of interest" description="Disordered" evidence="6">
    <location>
        <begin position="397"/>
        <end position="419"/>
    </location>
</feature>
<evidence type="ECO:0000256" key="1">
    <source>
        <dbReference type="ARBA" id="ARBA00008575"/>
    </source>
</evidence>
<reference evidence="10" key="3">
    <citation type="submission" date="2015-06" db="UniProtKB">
        <authorList>
            <consortium name="EnsemblMetazoa"/>
        </authorList>
    </citation>
    <scope>IDENTIFICATION</scope>
</reference>
<dbReference type="InterPro" id="IPR003439">
    <property type="entry name" value="ABC_transporter-like_ATP-bd"/>
</dbReference>
<feature type="transmembrane region" description="Helical" evidence="7">
    <location>
        <begin position="205"/>
        <end position="227"/>
    </location>
</feature>
<dbReference type="PANTHER" id="PTHR11384:SF59">
    <property type="entry name" value="LYSOSOMAL COBALAMIN TRANSPORTER ABCD4"/>
    <property type="match status" value="1"/>
</dbReference>
<dbReference type="Gene3D" id="1.20.1560.10">
    <property type="entry name" value="ABC transporter type 1, transmembrane domain"/>
    <property type="match status" value="1"/>
</dbReference>
<keyword evidence="5 7" id="KW-0472">Membrane</keyword>
<organism evidence="10 11">
    <name type="scientific">Helobdella robusta</name>
    <name type="common">Californian leech</name>
    <dbReference type="NCBI Taxonomy" id="6412"/>
    <lineage>
        <taxon>Eukaryota</taxon>
        <taxon>Metazoa</taxon>
        <taxon>Spiralia</taxon>
        <taxon>Lophotrochozoa</taxon>
        <taxon>Annelida</taxon>
        <taxon>Clitellata</taxon>
        <taxon>Hirudinea</taxon>
        <taxon>Rhynchobdellida</taxon>
        <taxon>Glossiphoniidae</taxon>
        <taxon>Helobdella</taxon>
    </lineage>
</organism>
<gene>
    <name evidence="10" type="primary">20215166</name>
    <name evidence="9" type="ORF">HELRODRAFT_75595</name>
</gene>
<dbReference type="EMBL" id="KB096134">
    <property type="protein sequence ID" value="ESO07963.1"/>
    <property type="molecule type" value="Genomic_DNA"/>
</dbReference>
<dbReference type="EnsemblMetazoa" id="HelroT75595">
    <property type="protein sequence ID" value="HelroP75595"/>
    <property type="gene ID" value="HelroG75595"/>
</dbReference>
<evidence type="ECO:0000256" key="7">
    <source>
        <dbReference type="SAM" id="Phobius"/>
    </source>
</evidence>
<dbReference type="GO" id="GO:0015910">
    <property type="term" value="P:long-chain fatty acid import into peroxisome"/>
    <property type="evidence" value="ECO:0000318"/>
    <property type="project" value="GO_Central"/>
</dbReference>
<feature type="transmembrane region" description="Helical" evidence="7">
    <location>
        <begin position="103"/>
        <end position="127"/>
    </location>
</feature>
<evidence type="ECO:0000256" key="6">
    <source>
        <dbReference type="SAM" id="MobiDB-lite"/>
    </source>
</evidence>
<keyword evidence="2" id="KW-0813">Transport</keyword>
<accession>T1G268</accession>
<feature type="transmembrane region" description="Helical" evidence="7">
    <location>
        <begin position="329"/>
        <end position="348"/>
    </location>
</feature>
<dbReference type="PROSITE" id="PS50929">
    <property type="entry name" value="ABC_TM1F"/>
    <property type="match status" value="1"/>
</dbReference>
<dbReference type="PANTHER" id="PTHR11384">
    <property type="entry name" value="ATP-BINDING CASSETTE, SUB-FAMILY D MEMBER"/>
    <property type="match status" value="1"/>
</dbReference>
<dbReference type="GO" id="GO:0006635">
    <property type="term" value="P:fatty acid beta-oxidation"/>
    <property type="evidence" value="ECO:0000318"/>
    <property type="project" value="GO_Central"/>
</dbReference>
<keyword evidence="3 7" id="KW-0812">Transmembrane</keyword>
<dbReference type="PROSITE" id="PS00211">
    <property type="entry name" value="ABC_TRANSPORTER_1"/>
    <property type="match status" value="1"/>
</dbReference>
<dbReference type="GO" id="GO:0140359">
    <property type="term" value="F:ABC-type transporter activity"/>
    <property type="evidence" value="ECO:0007669"/>
    <property type="project" value="InterPro"/>
</dbReference>
<feature type="transmembrane region" description="Helical" evidence="7">
    <location>
        <begin position="177"/>
        <end position="199"/>
    </location>
</feature>
<dbReference type="OrthoDB" id="422637at2759"/>
<dbReference type="Proteomes" id="UP000015101">
    <property type="component" value="Unassembled WGS sequence"/>
</dbReference>
<dbReference type="SUPFAM" id="SSF90123">
    <property type="entry name" value="ABC transporter transmembrane region"/>
    <property type="match status" value="1"/>
</dbReference>
<dbReference type="InParanoid" id="T1G268"/>
<evidence type="ECO:0000256" key="4">
    <source>
        <dbReference type="ARBA" id="ARBA00022989"/>
    </source>
</evidence>
<dbReference type="GO" id="GO:0016887">
    <property type="term" value="F:ATP hydrolysis activity"/>
    <property type="evidence" value="ECO:0007669"/>
    <property type="project" value="InterPro"/>
</dbReference>
<name>T1G268_HELRO</name>
<dbReference type="GO" id="GO:0007031">
    <property type="term" value="P:peroxisome organization"/>
    <property type="evidence" value="ECO:0000318"/>
    <property type="project" value="GO_Central"/>
</dbReference>
<dbReference type="Pfam" id="PF00005">
    <property type="entry name" value="ABC_tran"/>
    <property type="match status" value="1"/>
</dbReference>
<dbReference type="InterPro" id="IPR036640">
    <property type="entry name" value="ABC1_TM_sf"/>
</dbReference>
<dbReference type="RefSeq" id="XP_009013752.1">
    <property type="nucleotide sequence ID" value="XM_009015504.1"/>
</dbReference>
<dbReference type="GO" id="GO:0005324">
    <property type="term" value="F:long-chain fatty acid transmembrane transporter activity"/>
    <property type="evidence" value="ECO:0000318"/>
    <property type="project" value="GO_Central"/>
</dbReference>
<dbReference type="InterPro" id="IPR011527">
    <property type="entry name" value="ABC1_TM_dom"/>
</dbReference>
<dbReference type="KEGG" id="hro:HELRODRAFT_75595"/>
<dbReference type="Pfam" id="PF06472">
    <property type="entry name" value="ABC_membrane_2"/>
    <property type="match status" value="1"/>
</dbReference>
<dbReference type="eggNOG" id="KOG0060">
    <property type="taxonomic scope" value="Eukaryota"/>
</dbReference>
<comment type="similarity">
    <text evidence="1">Belongs to the ABC transporter superfamily. ABCD family. Peroxisomal fatty acyl CoA transporter (TC 3.A.1.203) subfamily.</text>
</comment>
<dbReference type="AlphaFoldDB" id="T1G268"/>
<keyword evidence="11" id="KW-1185">Reference proteome</keyword>
<feature type="domain" description="ABC transmembrane type-1" evidence="8">
    <location>
        <begin position="64"/>
        <end position="359"/>
    </location>
</feature>